<dbReference type="NCBIfam" id="NF007835">
    <property type="entry name" value="PRK10547.1"/>
    <property type="match status" value="1"/>
</dbReference>
<accession>A0A376S802</accession>
<dbReference type="PANTHER" id="PTHR43395:SF10">
    <property type="entry name" value="CHEMOTAXIS PROTEIN CHEA"/>
    <property type="match status" value="1"/>
</dbReference>
<evidence type="ECO:0000256" key="3">
    <source>
        <dbReference type="ARBA" id="ARBA00012438"/>
    </source>
</evidence>
<keyword evidence="8" id="KW-0418">Kinase</keyword>
<proteinExistence type="predicted"/>
<evidence type="ECO:0000259" key="12">
    <source>
        <dbReference type="PROSITE" id="PS50894"/>
    </source>
</evidence>
<feature type="domain" description="HPt" evidence="12">
    <location>
        <begin position="1"/>
        <end position="105"/>
    </location>
</feature>
<keyword evidence="7 13" id="KW-0808">Transferase</keyword>
<dbReference type="Proteomes" id="UP000254817">
    <property type="component" value="Unassembled WGS sequence"/>
</dbReference>
<comment type="subcellular location">
    <subcellularLocation>
        <location evidence="2">Cytoplasm</location>
    </subcellularLocation>
</comment>
<dbReference type="SUPFAM" id="SSF47226">
    <property type="entry name" value="Histidine-containing phosphotransfer domain, HPT domain"/>
    <property type="match status" value="1"/>
</dbReference>
<dbReference type="Gene3D" id="3.30.565.10">
    <property type="entry name" value="Histidine kinase-like ATPase, C-terminal domain"/>
    <property type="match status" value="1"/>
</dbReference>
<dbReference type="GO" id="GO:0005737">
    <property type="term" value="C:cytoplasm"/>
    <property type="evidence" value="ECO:0007669"/>
    <property type="project" value="UniProtKB-SubCell"/>
</dbReference>
<keyword evidence="5" id="KW-0963">Cytoplasm</keyword>
<evidence type="ECO:0000256" key="7">
    <source>
        <dbReference type="ARBA" id="ARBA00022679"/>
    </source>
</evidence>
<evidence type="ECO:0000256" key="10">
    <source>
        <dbReference type="ARBA" id="ARBA00035100"/>
    </source>
</evidence>
<dbReference type="InterPro" id="IPR037006">
    <property type="entry name" value="CheA-like_homodim_sf"/>
</dbReference>
<evidence type="ECO:0000256" key="6">
    <source>
        <dbReference type="ARBA" id="ARBA00022553"/>
    </source>
</evidence>
<dbReference type="SUPFAM" id="SSF55052">
    <property type="entry name" value="CheY-binding domain of CheA"/>
    <property type="match status" value="1"/>
</dbReference>
<dbReference type="Gene3D" id="3.30.70.400">
    <property type="entry name" value="CheY-binding domain of CheA"/>
    <property type="match status" value="1"/>
</dbReference>
<evidence type="ECO:0000256" key="5">
    <source>
        <dbReference type="ARBA" id="ARBA00022490"/>
    </source>
</evidence>
<dbReference type="InterPro" id="IPR008207">
    <property type="entry name" value="Sig_transdc_His_kin_Hpt_dom"/>
</dbReference>
<dbReference type="Gene3D" id="1.10.287.560">
    <property type="entry name" value="Histidine kinase CheA-like, homodimeric domain"/>
    <property type="match status" value="1"/>
</dbReference>
<keyword evidence="6 11" id="KW-0597">Phosphoprotein</keyword>
<organism evidence="13 14">
    <name type="scientific">Escherichia coli</name>
    <dbReference type="NCBI Taxonomy" id="562"/>
    <lineage>
        <taxon>Bacteria</taxon>
        <taxon>Pseudomonadati</taxon>
        <taxon>Pseudomonadota</taxon>
        <taxon>Gammaproteobacteria</taxon>
        <taxon>Enterobacterales</taxon>
        <taxon>Enterobacteriaceae</taxon>
        <taxon>Escherichia</taxon>
    </lineage>
</organism>
<dbReference type="PANTHER" id="PTHR43395">
    <property type="entry name" value="SENSOR HISTIDINE KINASE CHEA"/>
    <property type="match status" value="1"/>
</dbReference>
<dbReference type="EC" id="2.7.13.3" evidence="3"/>
<dbReference type="Pfam" id="PF09078">
    <property type="entry name" value="CheY-binding"/>
    <property type="match status" value="1"/>
</dbReference>
<evidence type="ECO:0000256" key="9">
    <source>
        <dbReference type="ARBA" id="ARBA00023012"/>
    </source>
</evidence>
<dbReference type="InterPro" id="IPR035891">
    <property type="entry name" value="CheY-binding_CheA"/>
</dbReference>
<evidence type="ECO:0000256" key="11">
    <source>
        <dbReference type="PROSITE-ProRule" id="PRU00110"/>
    </source>
</evidence>
<dbReference type="Gene3D" id="1.20.120.160">
    <property type="entry name" value="HPT domain"/>
    <property type="match status" value="1"/>
</dbReference>
<dbReference type="CDD" id="cd00088">
    <property type="entry name" value="HPT"/>
    <property type="match status" value="1"/>
</dbReference>
<sequence length="478" mass="53277">MSMDISDFYQTFFDEADELLADMEQHLLVLQPEAPDAEQLNAIFRAAHSIKGGAGTFGFSVLQETTHLMENLLDEARRGEMQLNTDIINLFLETKDIMQEQLDAYKQSQEPDAASFDYICQALRQLALEAKGETPSAVTRLSVVAKSEPQDEQSRNQSPRRIILSRLKAGEVDLLEEELGHLTTLTDVVKGADSLSAILPGDIAEDDITAVLCFVIEADQITFETVEVSPKIATPPVLKLAAEQAPTGRVEREKTTRSSESTSIRVAVEKVDQLINLVGELVITQSMLAQRSSELDPVNHGDLITSMGQLQRNARDLQESVMSIRMMPMEYVFSRYPRLVRDLAGKLGKQVELTLVGSSTELDKSLIERIIDPLTHLVRNSLDHGIELPEKRLAAGKNSVGNLILSAEHQGGNICIEVTDDGAGLNRERNSGKSGLARFDCQRKHERRRSRDADICTRLLHGRAGHRRLWARRRHGRR</sequence>
<protein>
    <recommendedName>
        <fullName evidence="4">Chemotaxis protein CheA</fullName>
        <ecNumber evidence="3">2.7.13.3</ecNumber>
    </recommendedName>
</protein>
<evidence type="ECO:0000313" key="14">
    <source>
        <dbReference type="Proteomes" id="UP000254817"/>
    </source>
</evidence>
<dbReference type="SMART" id="SM01231">
    <property type="entry name" value="H-kinase_dim"/>
    <property type="match status" value="1"/>
</dbReference>
<dbReference type="SUPFAM" id="SSF47384">
    <property type="entry name" value="Homodimeric domain of signal transducing histidine kinase"/>
    <property type="match status" value="1"/>
</dbReference>
<dbReference type="FunFam" id="3.30.565.10:FF:000016">
    <property type="entry name" value="Chemotaxis protein CheA, putative"/>
    <property type="match status" value="1"/>
</dbReference>
<dbReference type="Pfam" id="PF01627">
    <property type="entry name" value="Hpt"/>
    <property type="match status" value="1"/>
</dbReference>
<dbReference type="GO" id="GO:0000155">
    <property type="term" value="F:phosphorelay sensor kinase activity"/>
    <property type="evidence" value="ECO:0007669"/>
    <property type="project" value="InterPro"/>
</dbReference>
<dbReference type="SUPFAM" id="SSF55874">
    <property type="entry name" value="ATPase domain of HSP90 chaperone/DNA topoisomerase II/histidine kinase"/>
    <property type="match status" value="1"/>
</dbReference>
<dbReference type="SMART" id="SM00073">
    <property type="entry name" value="HPT"/>
    <property type="match status" value="1"/>
</dbReference>
<evidence type="ECO:0000313" key="13">
    <source>
        <dbReference type="EMBL" id="STI47089.1"/>
    </source>
</evidence>
<dbReference type="InterPro" id="IPR036890">
    <property type="entry name" value="HATPase_C_sf"/>
</dbReference>
<dbReference type="EMBL" id="UGAW01000002">
    <property type="protein sequence ID" value="STI47089.1"/>
    <property type="molecule type" value="Genomic_DNA"/>
</dbReference>
<gene>
    <name evidence="13" type="primary">cheA_2</name>
    <name evidence="13" type="ORF">NCTC11112_06280</name>
</gene>
<dbReference type="AlphaFoldDB" id="A0A376S802"/>
<evidence type="ECO:0000256" key="4">
    <source>
        <dbReference type="ARBA" id="ARBA00021495"/>
    </source>
</evidence>
<dbReference type="InterPro" id="IPR004105">
    <property type="entry name" value="CheA-like_dim"/>
</dbReference>
<feature type="modified residue" description="Phosphohistidine" evidence="11">
    <location>
        <position position="48"/>
    </location>
</feature>
<name>A0A376S802_ECOLX</name>
<reference evidence="13 14" key="1">
    <citation type="submission" date="2018-06" db="EMBL/GenBank/DDBJ databases">
        <authorList>
            <consortium name="Pathogen Informatics"/>
            <person name="Doyle S."/>
        </authorList>
    </citation>
    <scope>NUCLEOTIDE SEQUENCE [LARGE SCALE GENOMIC DNA]</scope>
    <source>
        <strain evidence="13 14">NCTC11112</strain>
    </source>
</reference>
<dbReference type="InterPro" id="IPR051315">
    <property type="entry name" value="Bact_Chemotaxis_CheA"/>
</dbReference>
<comment type="catalytic activity">
    <reaction evidence="1">
        <text>ATP + protein L-histidine = ADP + protein N-phospho-L-histidine.</text>
        <dbReference type="EC" id="2.7.13.3"/>
    </reaction>
</comment>
<evidence type="ECO:0000256" key="2">
    <source>
        <dbReference type="ARBA" id="ARBA00004496"/>
    </source>
</evidence>
<dbReference type="InterPro" id="IPR036097">
    <property type="entry name" value="HisK_dim/P_sf"/>
</dbReference>
<evidence type="ECO:0000256" key="1">
    <source>
        <dbReference type="ARBA" id="ARBA00000085"/>
    </source>
</evidence>
<comment type="function">
    <text evidence="10">Involved in the transmission of sensory signals from the chemoreceptors to the flagellar motors. CheA is autophosphorylated; it can transfer its phosphate group to either CheB or CheY.</text>
</comment>
<dbReference type="GO" id="GO:0006935">
    <property type="term" value="P:chemotaxis"/>
    <property type="evidence" value="ECO:0007669"/>
    <property type="project" value="InterPro"/>
</dbReference>
<dbReference type="Pfam" id="PF02895">
    <property type="entry name" value="H-kinase_dim"/>
    <property type="match status" value="1"/>
</dbReference>
<evidence type="ECO:0000256" key="8">
    <source>
        <dbReference type="ARBA" id="ARBA00022777"/>
    </source>
</evidence>
<dbReference type="InterPro" id="IPR036641">
    <property type="entry name" value="HPT_dom_sf"/>
</dbReference>
<keyword evidence="9" id="KW-0902">Two-component regulatory system</keyword>
<dbReference type="PROSITE" id="PS50894">
    <property type="entry name" value="HPT"/>
    <property type="match status" value="1"/>
</dbReference>
<dbReference type="InterPro" id="IPR015162">
    <property type="entry name" value="CheY-binding"/>
</dbReference>